<feature type="compositionally biased region" description="Polar residues" evidence="3">
    <location>
        <begin position="961"/>
        <end position="976"/>
    </location>
</feature>
<dbReference type="EMBL" id="GEDC01000522">
    <property type="protein sequence ID" value="JAS36776.1"/>
    <property type="molecule type" value="Transcribed_RNA"/>
</dbReference>
<organism evidence="4">
    <name type="scientific">Clastoptera arizonana</name>
    <name type="common">Arizona spittle bug</name>
    <dbReference type="NCBI Taxonomy" id="38151"/>
    <lineage>
        <taxon>Eukaryota</taxon>
        <taxon>Metazoa</taxon>
        <taxon>Ecdysozoa</taxon>
        <taxon>Arthropoda</taxon>
        <taxon>Hexapoda</taxon>
        <taxon>Insecta</taxon>
        <taxon>Pterygota</taxon>
        <taxon>Neoptera</taxon>
        <taxon>Paraneoptera</taxon>
        <taxon>Hemiptera</taxon>
        <taxon>Auchenorrhyncha</taxon>
        <taxon>Cercopoidea</taxon>
        <taxon>Clastopteridae</taxon>
        <taxon>Clastoptera</taxon>
    </lineage>
</organism>
<dbReference type="PANTHER" id="PTHR18870">
    <property type="entry name" value="PROTEIN TAG-278-RELATED"/>
    <property type="match status" value="1"/>
</dbReference>
<feature type="coiled-coil region" evidence="2">
    <location>
        <begin position="602"/>
        <end position="694"/>
    </location>
</feature>
<gene>
    <name evidence="4" type="ORF">g.23365</name>
</gene>
<accession>A0A1B6EFQ5</accession>
<feature type="coiled-coil region" evidence="2">
    <location>
        <begin position="258"/>
        <end position="389"/>
    </location>
</feature>
<evidence type="ECO:0000256" key="2">
    <source>
        <dbReference type="SAM" id="Coils"/>
    </source>
</evidence>
<dbReference type="AlphaFoldDB" id="A0A1B6EFQ5"/>
<keyword evidence="1 2" id="KW-0175">Coiled coil</keyword>
<evidence type="ECO:0000313" key="4">
    <source>
        <dbReference type="EMBL" id="JAS36776.1"/>
    </source>
</evidence>
<protein>
    <submittedName>
        <fullName evidence="4">Uncharacterized protein</fullName>
    </submittedName>
</protein>
<evidence type="ECO:0000256" key="1">
    <source>
        <dbReference type="ARBA" id="ARBA00023054"/>
    </source>
</evidence>
<feature type="region of interest" description="Disordered" evidence="3">
    <location>
        <begin position="941"/>
        <end position="976"/>
    </location>
</feature>
<sequence length="976" mass="114315">MFSFFKRSKTKDDNDKNKKSSSLVTKHQDKASSSKPSVVENTSRFLFGDFSFGKNTTTHNTEIEHPKCETDRTNNDPDHNMTKTTLKREQNIERDEASNLFLNKRAEFFNMTPESCKSVSEHLVSGNKNSNSISLDSENSDLKCKTEETSVENDVDFKTAPNTPDLSKHINGSNDDIFDCDSEEIKTILKLNLKTESDYSDTNSTVEVLNTEQPLDENLTSNMERIVSTEGLGYPGNLYDISEESASDDDSAVEGVSADVAKKNIVNQEAKYQQQIEDLVAQLETRETETKTLLYRINELQRNVDVKTGGMERLQAELIAAQKESEIVHRKLRKLEENLDDMKQKNSDLVEEISREPDNSTESCNYLRIIELQEQIKDLESQICTLKTERDTKLILEEKKLNKREEEFQMIQEALVKVLSEKDMIQKKFEQDFEKLRTVNTDREQQLLDDFEWKLREVEQTCKKKLDEKEHKIKEMESELIAIRNDLSRVEVLKQFEAEAIQLRGVNSEQQKALKVASKKNEQLCASEKSLTEEIQRLKSLLEREKKNLTTVQGIHNREISEKDRKLHFKLEQQKNELNNEWEEKLRKETVRIKCEIERYHKNEKRQALDKLKEDKEEELRLEKLKLTSKHQDMQKEIEILKERLSEQNKHHFKELSDAQTRSDQDIFDLRRKLDKIDITYQEEIEKIQEKNEQDIVKLKEDHDKKLQLCEQNCQLQIGTTRTTLELVKEQLQKESQEKLQALCEHHKKQLEEQWEQLVQERDETVAELEQIHRATTEKLQAELEALCKTNNTQEHELMNLITKLKLELTNKNNIITELQNNNNSMQGGIQKLNHEISIQKDHIVKIKQEDEMKLREREDELKAVWNKQFVDLQEQNQKECKKWKTLTNQMQSKLSAIGKQLEENNSSKVDDLRKALHEKELQIAHLTKENHLYQLELMNRGSTAMNPKKRGGKGQFQQKSNQQPTNKNSGQIKHK</sequence>
<proteinExistence type="predicted"/>
<name>A0A1B6EFQ5_9HEMI</name>
<dbReference type="PANTHER" id="PTHR18870:SF9">
    <property type="entry name" value="PROTEIN TAG-278-RELATED"/>
    <property type="match status" value="1"/>
</dbReference>
<feature type="coiled-coil region" evidence="2">
    <location>
        <begin position="725"/>
        <end position="850"/>
    </location>
</feature>
<feature type="coiled-coil region" evidence="2">
    <location>
        <begin position="448"/>
        <end position="493"/>
    </location>
</feature>
<evidence type="ECO:0000256" key="3">
    <source>
        <dbReference type="SAM" id="MobiDB-lite"/>
    </source>
</evidence>
<reference evidence="4" key="1">
    <citation type="submission" date="2015-12" db="EMBL/GenBank/DDBJ databases">
        <title>De novo transcriptome assembly of four potential Pierce s Disease insect vectors from Arizona vineyards.</title>
        <authorList>
            <person name="Tassone E.E."/>
        </authorList>
    </citation>
    <scope>NUCLEOTIDE SEQUENCE</scope>
</reference>
<feature type="region of interest" description="Disordered" evidence="3">
    <location>
        <begin position="1"/>
        <end position="38"/>
    </location>
</feature>